<name>H2ZF37_CIOSA</name>
<evidence type="ECO:0000313" key="2">
    <source>
        <dbReference type="Proteomes" id="UP000007875"/>
    </source>
</evidence>
<dbReference type="Proteomes" id="UP000007875">
    <property type="component" value="Unassembled WGS sequence"/>
</dbReference>
<evidence type="ECO:0000313" key="1">
    <source>
        <dbReference type="Ensembl" id="ENSCSAVP00000016203.1"/>
    </source>
</evidence>
<reference evidence="2" key="1">
    <citation type="submission" date="2003-08" db="EMBL/GenBank/DDBJ databases">
        <authorList>
            <person name="Birren B."/>
            <person name="Nusbaum C."/>
            <person name="Abebe A."/>
            <person name="Abouelleil A."/>
            <person name="Adekoya E."/>
            <person name="Ait-zahra M."/>
            <person name="Allen N."/>
            <person name="Allen T."/>
            <person name="An P."/>
            <person name="Anderson M."/>
            <person name="Anderson S."/>
            <person name="Arachchi H."/>
            <person name="Armbruster J."/>
            <person name="Bachantsang P."/>
            <person name="Baldwin J."/>
            <person name="Barry A."/>
            <person name="Bayul T."/>
            <person name="Blitshsteyn B."/>
            <person name="Bloom T."/>
            <person name="Blye J."/>
            <person name="Boguslavskiy L."/>
            <person name="Borowsky M."/>
            <person name="Boukhgalter B."/>
            <person name="Brunache A."/>
            <person name="Butler J."/>
            <person name="Calixte N."/>
            <person name="Calvo S."/>
            <person name="Camarata J."/>
            <person name="Campo K."/>
            <person name="Chang J."/>
            <person name="Cheshatsang Y."/>
            <person name="Citroen M."/>
            <person name="Collymore A."/>
            <person name="Considine T."/>
            <person name="Cook A."/>
            <person name="Cooke P."/>
            <person name="Corum B."/>
            <person name="Cuomo C."/>
            <person name="David R."/>
            <person name="Dawoe T."/>
            <person name="Degray S."/>
            <person name="Dodge S."/>
            <person name="Dooley K."/>
            <person name="Dorje P."/>
            <person name="Dorjee K."/>
            <person name="Dorris L."/>
            <person name="Duffey N."/>
            <person name="Dupes A."/>
            <person name="Elkins T."/>
            <person name="Engels R."/>
            <person name="Erickson J."/>
            <person name="Farina A."/>
            <person name="Faro S."/>
            <person name="Ferreira P."/>
            <person name="Fischer H."/>
            <person name="Fitzgerald M."/>
            <person name="Foley K."/>
            <person name="Gage D."/>
            <person name="Galagan J."/>
            <person name="Gearin G."/>
            <person name="Gnerre S."/>
            <person name="Gnirke A."/>
            <person name="Goyette A."/>
            <person name="Graham J."/>
            <person name="Grandbois E."/>
            <person name="Gyaltsen K."/>
            <person name="Hafez N."/>
            <person name="Hagopian D."/>
            <person name="Hagos B."/>
            <person name="Hall J."/>
            <person name="Hatcher B."/>
            <person name="Heller A."/>
            <person name="Higgins H."/>
            <person name="Honan T."/>
            <person name="Horn A."/>
            <person name="Houde N."/>
            <person name="Hughes L."/>
            <person name="Hulme W."/>
            <person name="Husby E."/>
            <person name="Iliev I."/>
            <person name="Jaffe D."/>
            <person name="Jones C."/>
            <person name="Kamal M."/>
            <person name="Kamat A."/>
            <person name="Kamvysselis M."/>
            <person name="Karlsson E."/>
            <person name="Kells C."/>
            <person name="Kieu A."/>
            <person name="Kisner P."/>
            <person name="Kodira C."/>
            <person name="Kulbokas E."/>
            <person name="Labutti K."/>
            <person name="Lama D."/>
            <person name="Landers T."/>
            <person name="Leger J."/>
            <person name="Levine S."/>
            <person name="Lewis D."/>
            <person name="Lewis T."/>
            <person name="Lindblad-toh K."/>
            <person name="Liu X."/>
            <person name="Lokyitsang T."/>
            <person name="Lokyitsang Y."/>
            <person name="Lucien O."/>
            <person name="Lui A."/>
            <person name="Ma L.J."/>
            <person name="Mabbitt R."/>
            <person name="Macdonald J."/>
            <person name="Maclean C."/>
            <person name="Major J."/>
            <person name="Manning J."/>
            <person name="Marabella R."/>
            <person name="Maru K."/>
            <person name="Matthews C."/>
            <person name="Mauceli E."/>
            <person name="Mccarthy M."/>
            <person name="Mcdonough S."/>
            <person name="Mcghee T."/>
            <person name="Meldrim J."/>
            <person name="Meneus L."/>
            <person name="Mesirov J."/>
            <person name="Mihalev A."/>
            <person name="Mihova T."/>
            <person name="Mikkelsen T."/>
            <person name="Mlenga V."/>
            <person name="Moru K."/>
            <person name="Mozes J."/>
            <person name="Mulrain L."/>
            <person name="Munson G."/>
            <person name="Naylor J."/>
            <person name="Newes C."/>
            <person name="Nguyen C."/>
            <person name="Nguyen N."/>
            <person name="Nguyen T."/>
            <person name="Nicol R."/>
            <person name="Nielsen C."/>
            <person name="Nizzari M."/>
            <person name="Norbu C."/>
            <person name="Norbu N."/>
            <person name="O'donnell P."/>
            <person name="Okoawo O."/>
            <person name="O'leary S."/>
            <person name="Omotosho B."/>
            <person name="O'neill K."/>
            <person name="Osman S."/>
            <person name="Parker S."/>
            <person name="Perrin D."/>
            <person name="Phunkhang P."/>
            <person name="Piqani B."/>
            <person name="Purcell S."/>
            <person name="Rachupka T."/>
            <person name="Ramasamy U."/>
            <person name="Rameau R."/>
            <person name="Ray V."/>
            <person name="Raymond C."/>
            <person name="Retta R."/>
            <person name="Richardson S."/>
            <person name="Rise C."/>
            <person name="Rodriguez J."/>
            <person name="Rogers J."/>
            <person name="Rogov P."/>
            <person name="Rutman M."/>
            <person name="Schupbach R."/>
            <person name="Seaman C."/>
            <person name="Settipalli S."/>
            <person name="Sharpe T."/>
            <person name="Sheridan J."/>
            <person name="Sherpa N."/>
            <person name="Shi J."/>
            <person name="Smirnov S."/>
            <person name="Smith C."/>
            <person name="Sougnez C."/>
            <person name="Spencer B."/>
            <person name="Stalker J."/>
            <person name="Stange-thomann N."/>
            <person name="Stavropoulos S."/>
            <person name="Stetson K."/>
            <person name="Stone C."/>
            <person name="Stone S."/>
            <person name="Stubbs M."/>
            <person name="Talamas J."/>
            <person name="Tchuinga P."/>
            <person name="Tenzing P."/>
            <person name="Tesfaye S."/>
            <person name="Theodore J."/>
            <person name="Thoulutsang Y."/>
            <person name="Topham K."/>
            <person name="Towey S."/>
            <person name="Tsamla T."/>
            <person name="Tsomo N."/>
            <person name="Vallee D."/>
            <person name="Vassiliev H."/>
            <person name="Venkataraman V."/>
            <person name="Vinson J."/>
            <person name="Vo A."/>
            <person name="Wade C."/>
            <person name="Wang S."/>
            <person name="Wangchuk T."/>
            <person name="Wangdi T."/>
            <person name="Whittaker C."/>
            <person name="Wilkinson J."/>
            <person name="Wu Y."/>
            <person name="Wyman D."/>
            <person name="Yadav S."/>
            <person name="Yang S."/>
            <person name="Yang X."/>
            <person name="Yeager S."/>
            <person name="Yee E."/>
            <person name="Young G."/>
            <person name="Zainoun J."/>
            <person name="Zembeck L."/>
            <person name="Zimmer A."/>
            <person name="Zody M."/>
            <person name="Lander E."/>
        </authorList>
    </citation>
    <scope>NUCLEOTIDE SEQUENCE [LARGE SCALE GENOMIC DNA]</scope>
</reference>
<dbReference type="HOGENOM" id="CLU_2054909_0_0_1"/>
<reference evidence="1" key="3">
    <citation type="submission" date="2025-09" db="UniProtKB">
        <authorList>
            <consortium name="Ensembl"/>
        </authorList>
    </citation>
    <scope>IDENTIFICATION</scope>
</reference>
<dbReference type="AlphaFoldDB" id="H2ZF37"/>
<sequence length="120" mass="13697">MSQRRIKHDRDDAQVYVYPVPPNKTDLFTKYRYIERPRTAAVSYLDHILAKTSLTTQKATHANIESVGHQIYEAKVLKFQQEKADAVVNAVLETKTKTQQEADKVLAKALDKARIEKQAA</sequence>
<dbReference type="InParanoid" id="H2ZF37"/>
<reference evidence="1" key="2">
    <citation type="submission" date="2025-08" db="UniProtKB">
        <authorList>
            <consortium name="Ensembl"/>
        </authorList>
    </citation>
    <scope>IDENTIFICATION</scope>
</reference>
<organism evidence="1 2">
    <name type="scientific">Ciona savignyi</name>
    <name type="common">Pacific transparent sea squirt</name>
    <dbReference type="NCBI Taxonomy" id="51511"/>
    <lineage>
        <taxon>Eukaryota</taxon>
        <taxon>Metazoa</taxon>
        <taxon>Chordata</taxon>
        <taxon>Tunicata</taxon>
        <taxon>Ascidiacea</taxon>
        <taxon>Phlebobranchia</taxon>
        <taxon>Cionidae</taxon>
        <taxon>Ciona</taxon>
    </lineage>
</organism>
<proteinExistence type="predicted"/>
<keyword evidence="2" id="KW-1185">Reference proteome</keyword>
<protein>
    <submittedName>
        <fullName evidence="1">Uncharacterized protein</fullName>
    </submittedName>
</protein>
<dbReference type="Ensembl" id="ENSCSAVT00000016384.1">
    <property type="protein sequence ID" value="ENSCSAVP00000016203.1"/>
    <property type="gene ID" value="ENSCSAVG00000009526.1"/>
</dbReference>
<accession>H2ZF37</accession>